<dbReference type="AlphaFoldDB" id="A0A1H9N6J3"/>
<dbReference type="PANTHER" id="PTHR23336">
    <property type="entry name" value="ZINC FINGER CW-TYPE COILED-COIL DOMAIN PROTEIN 3"/>
    <property type="match status" value="1"/>
</dbReference>
<dbReference type="PANTHER" id="PTHR23336:SF76">
    <property type="entry name" value="MORC S5 DOMAIN-CONTAINING PROTEIN"/>
    <property type="match status" value="1"/>
</dbReference>
<evidence type="ECO:0000313" key="2">
    <source>
        <dbReference type="Proteomes" id="UP000198556"/>
    </source>
</evidence>
<dbReference type="RefSeq" id="WP_089747410.1">
    <property type="nucleotide sequence ID" value="NZ_FOGF01000035.1"/>
</dbReference>
<dbReference type="Proteomes" id="UP000198556">
    <property type="component" value="Unassembled WGS sequence"/>
</dbReference>
<keyword evidence="1" id="KW-0808">Transferase</keyword>
<dbReference type="Gene3D" id="3.30.565.10">
    <property type="entry name" value="Histidine kinase-like ATPase, C-terminal domain"/>
    <property type="match status" value="1"/>
</dbReference>
<dbReference type="GO" id="GO:0016887">
    <property type="term" value="F:ATP hydrolysis activity"/>
    <property type="evidence" value="ECO:0007669"/>
    <property type="project" value="InterPro"/>
</dbReference>
<accession>A0A1H9N6J3</accession>
<dbReference type="SUPFAM" id="SSF55874">
    <property type="entry name" value="ATPase domain of HSP90 chaperone/DNA topoisomerase II/histidine kinase"/>
    <property type="match status" value="1"/>
</dbReference>
<dbReference type="STRING" id="137733.SAMN05421767_13514"/>
<name>A0A1H9N6J3_9LACT</name>
<dbReference type="InterPro" id="IPR036890">
    <property type="entry name" value="HATPase_C_sf"/>
</dbReference>
<proteinExistence type="predicted"/>
<dbReference type="GO" id="GO:0016301">
    <property type="term" value="F:kinase activity"/>
    <property type="evidence" value="ECO:0007669"/>
    <property type="project" value="UniProtKB-KW"/>
</dbReference>
<evidence type="ECO:0000313" key="1">
    <source>
        <dbReference type="EMBL" id="SER31387.1"/>
    </source>
</evidence>
<reference evidence="1 2" key="1">
    <citation type="submission" date="2016-10" db="EMBL/GenBank/DDBJ databases">
        <authorList>
            <person name="de Groot N.N."/>
        </authorList>
    </citation>
    <scope>NUCLEOTIDE SEQUENCE [LARGE SCALE GENOMIC DNA]</scope>
    <source>
        <strain evidence="1 2">DSM 15827</strain>
    </source>
</reference>
<organism evidence="1 2">
    <name type="scientific">Granulicatella balaenopterae</name>
    <dbReference type="NCBI Taxonomy" id="137733"/>
    <lineage>
        <taxon>Bacteria</taxon>
        <taxon>Bacillati</taxon>
        <taxon>Bacillota</taxon>
        <taxon>Bacilli</taxon>
        <taxon>Lactobacillales</taxon>
        <taxon>Carnobacteriaceae</taxon>
        <taxon>Granulicatella</taxon>
    </lineage>
</organism>
<gene>
    <name evidence="1" type="ORF">SAMN05421767_13514</name>
</gene>
<keyword evidence="2" id="KW-1185">Reference proteome</keyword>
<dbReference type="EMBL" id="FOGF01000035">
    <property type="protein sequence ID" value="SER31387.1"/>
    <property type="molecule type" value="Genomic_DNA"/>
</dbReference>
<keyword evidence="1" id="KW-0418">Kinase</keyword>
<protein>
    <submittedName>
        <fullName evidence="1">Histidine kinase-, DNA gyrase B-, and HSP90-like ATPase</fullName>
    </submittedName>
</protein>
<dbReference type="Pfam" id="PF13589">
    <property type="entry name" value="HATPase_c_3"/>
    <property type="match status" value="1"/>
</dbReference>
<dbReference type="OrthoDB" id="9813438at2"/>
<sequence length="495" mass="57525">MFYKECVPFAPTLIESMRSMGYSFSSAIADIIDNSVSAGAKNIKIMATPGSESELIIFDDGCGMNEQELYEAMRYGSTNPTEEREANDLGRFGLGLKSASMSQCRNLIVVSKKDGELHAFSWNLDYVIQSGSWSVRGFSTSEIQKLPYINMFDKVKSGTYVYLSEFDRIKRTTNDMETLFFKKIDEMKNHISLVFHRFLEDGLQITINNVEVTPKDPFLKTHKATQVKRESSFRIDDAEITLQPYVLPFANKLSPEDLAKIGGKSKIKKNQGFYVYRNKRLIIWGTWFNLNRVHELNKYARIQVDIPNSLDDIWEIDIKKSRATLPDSIKKNMFYAVVESVRSSENIIKYRGRKDNVSKDVEFTWNRIKLRNDEGYRYEINRDIPELAALRECLDDKTYGLLKNAIKTIEENFPIEAVYSDVAQGNINQQVGTTELEIEEKWSDILELLEDIDDDKKIKYCDKYLKFNMYRKYPEIISRLKEMKRKYECDTKKII</sequence>
<dbReference type="InterPro" id="IPR045261">
    <property type="entry name" value="MORC_ATPase"/>
</dbReference>